<proteinExistence type="predicted"/>
<feature type="region of interest" description="Disordered" evidence="1">
    <location>
        <begin position="1042"/>
        <end position="1068"/>
    </location>
</feature>
<feature type="compositionally biased region" description="Low complexity" evidence="1">
    <location>
        <begin position="902"/>
        <end position="937"/>
    </location>
</feature>
<evidence type="ECO:0000256" key="1">
    <source>
        <dbReference type="SAM" id="MobiDB-lite"/>
    </source>
</evidence>
<feature type="transmembrane region" description="Helical" evidence="2">
    <location>
        <begin position="158"/>
        <end position="178"/>
    </location>
</feature>
<dbReference type="EMBL" id="VSSQ01001113">
    <property type="protein sequence ID" value="MPM05234.1"/>
    <property type="molecule type" value="Genomic_DNA"/>
</dbReference>
<evidence type="ECO:0000256" key="2">
    <source>
        <dbReference type="SAM" id="Phobius"/>
    </source>
</evidence>
<organism evidence="3">
    <name type="scientific">bioreactor metagenome</name>
    <dbReference type="NCBI Taxonomy" id="1076179"/>
    <lineage>
        <taxon>unclassified sequences</taxon>
        <taxon>metagenomes</taxon>
        <taxon>ecological metagenomes</taxon>
    </lineage>
</organism>
<feature type="region of interest" description="Disordered" evidence="1">
    <location>
        <begin position="960"/>
        <end position="1008"/>
    </location>
</feature>
<feature type="region of interest" description="Disordered" evidence="1">
    <location>
        <begin position="902"/>
        <end position="942"/>
    </location>
</feature>
<keyword evidence="2" id="KW-1133">Transmembrane helix</keyword>
<feature type="compositionally biased region" description="Basic and acidic residues" evidence="1">
    <location>
        <begin position="663"/>
        <end position="688"/>
    </location>
</feature>
<dbReference type="AlphaFoldDB" id="A0A644WST7"/>
<name>A0A644WST7_9ZZZZ</name>
<feature type="compositionally biased region" description="Basic and acidic residues" evidence="1">
    <location>
        <begin position="1042"/>
        <end position="1064"/>
    </location>
</feature>
<feature type="region of interest" description="Disordered" evidence="1">
    <location>
        <begin position="662"/>
        <end position="688"/>
    </location>
</feature>
<keyword evidence="2" id="KW-0812">Transmembrane</keyword>
<feature type="compositionally biased region" description="Low complexity" evidence="1">
    <location>
        <begin position="741"/>
        <end position="757"/>
    </location>
</feature>
<protein>
    <submittedName>
        <fullName evidence="3">Uncharacterized protein</fullName>
    </submittedName>
</protein>
<feature type="region of interest" description="Disordered" evidence="1">
    <location>
        <begin position="731"/>
        <end position="757"/>
    </location>
</feature>
<comment type="caution">
    <text evidence="3">The sequence shown here is derived from an EMBL/GenBank/DDBJ whole genome shotgun (WGS) entry which is preliminary data.</text>
</comment>
<gene>
    <name evidence="3" type="ORF">SDC9_51522</name>
</gene>
<evidence type="ECO:0000313" key="3">
    <source>
        <dbReference type="EMBL" id="MPM05234.1"/>
    </source>
</evidence>
<feature type="transmembrane region" description="Helical" evidence="2">
    <location>
        <begin position="21"/>
        <end position="44"/>
    </location>
</feature>
<reference evidence="3" key="1">
    <citation type="submission" date="2019-08" db="EMBL/GenBank/DDBJ databases">
        <authorList>
            <person name="Kucharzyk K."/>
            <person name="Murdoch R.W."/>
            <person name="Higgins S."/>
            <person name="Loffler F."/>
        </authorList>
    </citation>
    <scope>NUCLEOTIDE SEQUENCE</scope>
</reference>
<feature type="compositionally biased region" description="Polar residues" evidence="1">
    <location>
        <begin position="960"/>
        <end position="975"/>
    </location>
</feature>
<feature type="compositionally biased region" description="Polar residues" evidence="1">
    <location>
        <begin position="993"/>
        <end position="1008"/>
    </location>
</feature>
<accession>A0A644WST7</accession>
<sequence length="1113" mass="129390">MEQIKWLENELKLFARKYYMNIFWQRLALFFAAVFLIILVFSFAEYSFWFEKGVRVFLFWGLLILLLSAFLFFLLQPVFLLFGIKKRLSDHEFALVIGKHFPEVNDRILNILELSEGKYSAASVDLIIASIRQKLSEIKFFHFFEAIDRKRTLKRIPLIIVPFVLLVVMGFTMPDFLLTPLERISHYNVEYTRPAPFSFVLQNENLEVSQNSDFTVTVKLDGSEIPEEVFIEEGERRYRMNQVEANTFQFTFKSIKSDKNFNFSADGFSSGSYKISVFKMPAIVSYSLQISYPAYTGKQNEVINNINSLNVPRGTIVKFLVLTRDADDLKVFDEANRIKVSRNERYFVFDRLFDSNASLKVVSLRNNVRAADSLEFSFSVVPDEYPVISVKEEVDSTMFMLRYFSGKISDDYGLSRLKFDYKYYPAAGGILDSSFNIPISQEYNLQEFYNAFDFSIFDLSPGDKIEYYFTVYDNDGYAGPKPSKSQVFTFRMPSKDEMEKLISEKSEQVSSGMENMYDEAARLQKELDDFIKKNSQKKKLDWEEQEKLRELLDREKQLEENVNKAGEQNAERMRMSEQLNEFNEQIYEKQRMIDELMNQIMDDEFREMLEKLTEMLEKNNSNMSSQLEKLNQKNEDILKSMEQTIELLKRTKVEEDIQSLTNDLKETSKEQKELSESEKTNQDRVKDQEDLNKMFDELQQKADSMMKQNSELEEPFPMDSLNEKMKSIDSTMKAASDQLKSGKQNKASKSQQQAAEQMQQLAEEMEQMMQEASEEQNAEDMNLVREILENLIIISFQQEDLMRDVAVTRIADPKFYENLRKQKRINEGLSVISDSLSALGKRNPMINSFIRDELSKIDVAKNNSISNLNSRYIAPATREQQNVMMGVNNLALLLSDALKQMQQQANQQKQGQKSSSQCKKPGNKPGNKPGEGQGQKPSAKTLRQLQEQLNQQMEALQKQMENGQTPGPGQQSWSEQLAKMAAQQEAIRKAMQDYQQQLNSEGGNGSSLNKVINDMEKTEEDLVNKRLTTETINRQKQIETRLLESEKADMEREKDPKRQSEEAKLFNNGNPMTFFKYNSLKRNSSEILKTVPPNLNPYYKQKVNEYLYKTKEE</sequence>
<keyword evidence="2" id="KW-0472">Membrane</keyword>
<feature type="transmembrane region" description="Helical" evidence="2">
    <location>
        <begin position="56"/>
        <end position="82"/>
    </location>
</feature>